<dbReference type="EMBL" id="BPLR01000810">
    <property type="protein sequence ID" value="GIY97623.1"/>
    <property type="molecule type" value="Genomic_DNA"/>
</dbReference>
<keyword evidence="2" id="KW-1185">Reference proteome</keyword>
<sequence>MGKKGEHCSIKNGRIYAESEQIINRALGMLFFVFPSPFQFSLEVHGKSWFWSIDAIAGEHHLPVKIYGPLEMDIWMYEKDGKKKKQSCWGEVPVNVSSANEKRKKREKSWK</sequence>
<reference evidence="1 2" key="1">
    <citation type="submission" date="2021-06" db="EMBL/GenBank/DDBJ databases">
        <title>Caerostris extrusa draft genome.</title>
        <authorList>
            <person name="Kono N."/>
            <person name="Arakawa K."/>
        </authorList>
    </citation>
    <scope>NUCLEOTIDE SEQUENCE [LARGE SCALE GENOMIC DNA]</scope>
</reference>
<proteinExistence type="predicted"/>
<gene>
    <name evidence="1" type="ORF">CEXT_179631</name>
</gene>
<dbReference type="AlphaFoldDB" id="A0AAV4XV54"/>
<evidence type="ECO:0000313" key="2">
    <source>
        <dbReference type="Proteomes" id="UP001054945"/>
    </source>
</evidence>
<evidence type="ECO:0000313" key="1">
    <source>
        <dbReference type="EMBL" id="GIY97623.1"/>
    </source>
</evidence>
<dbReference type="Proteomes" id="UP001054945">
    <property type="component" value="Unassembled WGS sequence"/>
</dbReference>
<organism evidence="1 2">
    <name type="scientific">Caerostris extrusa</name>
    <name type="common">Bark spider</name>
    <name type="synonym">Caerostris bankana</name>
    <dbReference type="NCBI Taxonomy" id="172846"/>
    <lineage>
        <taxon>Eukaryota</taxon>
        <taxon>Metazoa</taxon>
        <taxon>Ecdysozoa</taxon>
        <taxon>Arthropoda</taxon>
        <taxon>Chelicerata</taxon>
        <taxon>Arachnida</taxon>
        <taxon>Araneae</taxon>
        <taxon>Araneomorphae</taxon>
        <taxon>Entelegynae</taxon>
        <taxon>Araneoidea</taxon>
        <taxon>Araneidae</taxon>
        <taxon>Caerostris</taxon>
    </lineage>
</organism>
<name>A0AAV4XV54_CAEEX</name>
<accession>A0AAV4XV54</accession>
<protein>
    <submittedName>
        <fullName evidence="1">Uncharacterized protein</fullName>
    </submittedName>
</protein>
<comment type="caution">
    <text evidence="1">The sequence shown here is derived from an EMBL/GenBank/DDBJ whole genome shotgun (WGS) entry which is preliminary data.</text>
</comment>